<name>A0AB74UIY6_9GAMM</name>
<dbReference type="RefSeq" id="WP_353981664.1">
    <property type="nucleotide sequence ID" value="NZ_CP159578.1"/>
</dbReference>
<reference evidence="1" key="1">
    <citation type="submission" date="2024-06" db="EMBL/GenBank/DDBJ databases">
        <title>Complete genome of Salinicola endophyticus HNIBRBA4755.</title>
        <authorList>
            <person name="Shin S.Y."/>
            <person name="Kang H."/>
            <person name="Song J."/>
        </authorList>
    </citation>
    <scope>NUCLEOTIDE SEQUENCE</scope>
    <source>
        <strain evidence="1">HNIBRBA4755</strain>
    </source>
</reference>
<gene>
    <name evidence="1" type="ORF">ABV408_06620</name>
</gene>
<evidence type="ECO:0000313" key="1">
    <source>
        <dbReference type="EMBL" id="XCJ80855.1"/>
    </source>
</evidence>
<proteinExistence type="predicted"/>
<protein>
    <submittedName>
        <fullName evidence="1">Uncharacterized protein</fullName>
    </submittedName>
</protein>
<sequence>MTIDTLTVGRAAQRAPQLDPQNAATAYLLRHCRGLDRAAALEDCTRHLMSEHAMTEARAELAALHASAELESLNQVAWLDLSASTEHVVVLRTAGGAPIPFTVGDLLAARELARDRGALRVVNHRPLPAVQ</sequence>
<dbReference type="AlphaFoldDB" id="A0AB74UIY6"/>
<dbReference type="EMBL" id="CP159578">
    <property type="protein sequence ID" value="XCJ80855.1"/>
    <property type="molecule type" value="Genomic_DNA"/>
</dbReference>
<organism evidence="1">
    <name type="scientific">Salinicola endophyticus</name>
    <dbReference type="NCBI Taxonomy" id="1949083"/>
    <lineage>
        <taxon>Bacteria</taxon>
        <taxon>Pseudomonadati</taxon>
        <taxon>Pseudomonadota</taxon>
        <taxon>Gammaproteobacteria</taxon>
        <taxon>Oceanospirillales</taxon>
        <taxon>Halomonadaceae</taxon>
        <taxon>Salinicola</taxon>
    </lineage>
</organism>
<accession>A0AB74UIY6</accession>